<name>A0A699ZCK8_HAELA</name>
<organism evidence="1 2">
    <name type="scientific">Haematococcus lacustris</name>
    <name type="common">Green alga</name>
    <name type="synonym">Haematococcus pluvialis</name>
    <dbReference type="NCBI Taxonomy" id="44745"/>
    <lineage>
        <taxon>Eukaryota</taxon>
        <taxon>Viridiplantae</taxon>
        <taxon>Chlorophyta</taxon>
        <taxon>core chlorophytes</taxon>
        <taxon>Chlorophyceae</taxon>
        <taxon>CS clade</taxon>
        <taxon>Chlamydomonadales</taxon>
        <taxon>Haematococcaceae</taxon>
        <taxon>Haematococcus</taxon>
    </lineage>
</organism>
<reference evidence="1 2" key="1">
    <citation type="submission" date="2020-02" db="EMBL/GenBank/DDBJ databases">
        <title>Draft genome sequence of Haematococcus lacustris strain NIES-144.</title>
        <authorList>
            <person name="Morimoto D."/>
            <person name="Nakagawa S."/>
            <person name="Yoshida T."/>
            <person name="Sawayama S."/>
        </authorList>
    </citation>
    <scope>NUCLEOTIDE SEQUENCE [LARGE SCALE GENOMIC DNA]</scope>
    <source>
        <strain evidence="1 2">NIES-144</strain>
    </source>
</reference>
<protein>
    <submittedName>
        <fullName evidence="1">Uncharacterized protein</fullName>
    </submittedName>
</protein>
<dbReference type="AlphaFoldDB" id="A0A699ZCK8"/>
<feature type="non-terminal residue" evidence="1">
    <location>
        <position position="1"/>
    </location>
</feature>
<comment type="caution">
    <text evidence="1">The sequence shown here is derived from an EMBL/GenBank/DDBJ whole genome shotgun (WGS) entry which is preliminary data.</text>
</comment>
<dbReference type="Proteomes" id="UP000485058">
    <property type="component" value="Unassembled WGS sequence"/>
</dbReference>
<evidence type="ECO:0000313" key="2">
    <source>
        <dbReference type="Proteomes" id="UP000485058"/>
    </source>
</evidence>
<dbReference type="EMBL" id="BLLF01001634">
    <property type="protein sequence ID" value="GFH20437.1"/>
    <property type="molecule type" value="Genomic_DNA"/>
</dbReference>
<proteinExistence type="predicted"/>
<accession>A0A699ZCK8</accession>
<gene>
    <name evidence="1" type="ORF">HaLaN_17560</name>
</gene>
<keyword evidence="2" id="KW-1185">Reference proteome</keyword>
<evidence type="ECO:0000313" key="1">
    <source>
        <dbReference type="EMBL" id="GFH20437.1"/>
    </source>
</evidence>
<sequence length="72" mass="8428">MQRIWESRWRLLELCWWPDLPELPAKGREYPGLGYQQQLHATFSSANAKLLLCILLLPSLLRLPLVRSDAVR</sequence>